<gene>
    <name evidence="1" type="ORF">GCM10017786_64100</name>
</gene>
<sequence>MTAARLVATVPAPLAPANADAPEVVHRMLVQRGDTELVALDPGSRREVRFPAPWPRRFGTATVSPRGDFAVFAGLHAVRAVDPAGSTRWEVRHACWRACDAMHASPAEYADAGHHPARHWLLHDLTLRGEITYPFPVTGPPRPAGEGTWYTLAEDGTAVRFWTLSR</sequence>
<dbReference type="Proteomes" id="UP000605897">
    <property type="component" value="Unassembled WGS sequence"/>
</dbReference>
<keyword evidence="2" id="KW-1185">Reference proteome</keyword>
<protein>
    <submittedName>
        <fullName evidence="1">Uncharacterized protein</fullName>
    </submittedName>
</protein>
<proteinExistence type="predicted"/>
<evidence type="ECO:0000313" key="2">
    <source>
        <dbReference type="Proteomes" id="UP000605897"/>
    </source>
</evidence>
<dbReference type="RefSeq" id="WP_229874836.1">
    <property type="nucleotide sequence ID" value="NZ_BNAU01000009.1"/>
</dbReference>
<evidence type="ECO:0000313" key="1">
    <source>
        <dbReference type="EMBL" id="GHF21322.1"/>
    </source>
</evidence>
<organism evidence="1 2">
    <name type="scientific">Amycolatopsis deserti</name>
    <dbReference type="NCBI Taxonomy" id="185696"/>
    <lineage>
        <taxon>Bacteria</taxon>
        <taxon>Bacillati</taxon>
        <taxon>Actinomycetota</taxon>
        <taxon>Actinomycetes</taxon>
        <taxon>Pseudonocardiales</taxon>
        <taxon>Pseudonocardiaceae</taxon>
        <taxon>Amycolatopsis</taxon>
    </lineage>
</organism>
<comment type="caution">
    <text evidence="1">The sequence shown here is derived from an EMBL/GenBank/DDBJ whole genome shotgun (WGS) entry which is preliminary data.</text>
</comment>
<name>A0ABQ3JDB6_9PSEU</name>
<accession>A0ABQ3JDB6</accession>
<dbReference type="EMBL" id="BNAU01000009">
    <property type="protein sequence ID" value="GHF21322.1"/>
    <property type="molecule type" value="Genomic_DNA"/>
</dbReference>
<reference evidence="2" key="1">
    <citation type="journal article" date="2019" name="Int. J. Syst. Evol. Microbiol.">
        <title>The Global Catalogue of Microorganisms (GCM) 10K type strain sequencing project: providing services to taxonomists for standard genome sequencing and annotation.</title>
        <authorList>
            <consortium name="The Broad Institute Genomics Platform"/>
            <consortium name="The Broad Institute Genome Sequencing Center for Infectious Disease"/>
            <person name="Wu L."/>
            <person name="Ma J."/>
        </authorList>
    </citation>
    <scope>NUCLEOTIDE SEQUENCE [LARGE SCALE GENOMIC DNA]</scope>
    <source>
        <strain evidence="2">CGMCC 4.7677</strain>
    </source>
</reference>